<dbReference type="InterPro" id="IPR006311">
    <property type="entry name" value="TAT_signal"/>
</dbReference>
<dbReference type="AlphaFoldDB" id="A0A010Z1W3"/>
<dbReference type="Gene3D" id="3.40.190.10">
    <property type="entry name" value="Periplasmic binding protein-like II"/>
    <property type="match status" value="1"/>
</dbReference>
<keyword evidence="1" id="KW-0732">Signal</keyword>
<organism evidence="2 3">
    <name type="scientific">Cryptosporangium arvum DSM 44712</name>
    <dbReference type="NCBI Taxonomy" id="927661"/>
    <lineage>
        <taxon>Bacteria</taxon>
        <taxon>Bacillati</taxon>
        <taxon>Actinomycetota</taxon>
        <taxon>Actinomycetes</taxon>
        <taxon>Cryptosporangiales</taxon>
        <taxon>Cryptosporangiaceae</taxon>
        <taxon>Cryptosporangium</taxon>
    </lineage>
</organism>
<reference evidence="2 3" key="1">
    <citation type="submission" date="2013-07" db="EMBL/GenBank/DDBJ databases">
        <authorList>
            <consortium name="DOE Joint Genome Institute"/>
            <person name="Eisen J."/>
            <person name="Huntemann M."/>
            <person name="Han J."/>
            <person name="Chen A."/>
            <person name="Kyrpides N."/>
            <person name="Mavromatis K."/>
            <person name="Markowitz V."/>
            <person name="Palaniappan K."/>
            <person name="Ivanova N."/>
            <person name="Schaumberg A."/>
            <person name="Pati A."/>
            <person name="Liolios K."/>
            <person name="Nordberg H.P."/>
            <person name="Cantor M.N."/>
            <person name="Hua S.X."/>
            <person name="Woyke T."/>
        </authorList>
    </citation>
    <scope>NUCLEOTIDE SEQUENCE [LARGE SCALE GENOMIC DNA]</scope>
    <source>
        <strain evidence="2 3">DSM 44712</strain>
    </source>
</reference>
<name>A0A010Z1W3_9ACTN</name>
<dbReference type="EMBL" id="JFBT01000001">
    <property type="protein sequence ID" value="EXG81418.1"/>
    <property type="molecule type" value="Genomic_DNA"/>
</dbReference>
<dbReference type="PATRIC" id="fig|927661.3.peg.2493"/>
<dbReference type="RefSeq" id="WP_035850724.1">
    <property type="nucleotide sequence ID" value="NZ_KK073874.1"/>
</dbReference>
<gene>
    <name evidence="2" type="ORF">CryarDRAFT_2532</name>
</gene>
<dbReference type="PROSITE" id="PS51257">
    <property type="entry name" value="PROKAR_LIPOPROTEIN"/>
    <property type="match status" value="1"/>
</dbReference>
<protein>
    <submittedName>
        <fullName evidence="2">Carbohydrate ABC transporter substrate-binding protein, CUT1 family</fullName>
    </submittedName>
</protein>
<evidence type="ECO:0000313" key="3">
    <source>
        <dbReference type="Proteomes" id="UP000021053"/>
    </source>
</evidence>
<dbReference type="SUPFAM" id="SSF53850">
    <property type="entry name" value="Periplasmic binding protein-like II"/>
    <property type="match status" value="1"/>
</dbReference>
<keyword evidence="3" id="KW-1185">Reference proteome</keyword>
<dbReference type="InterPro" id="IPR050490">
    <property type="entry name" value="Bact_solute-bd_prot1"/>
</dbReference>
<dbReference type="HOGENOM" id="CLU_031285_10_0_11"/>
<dbReference type="InterPro" id="IPR006059">
    <property type="entry name" value="SBP"/>
</dbReference>
<dbReference type="PROSITE" id="PS51318">
    <property type="entry name" value="TAT"/>
    <property type="match status" value="1"/>
</dbReference>
<dbReference type="Pfam" id="PF01547">
    <property type="entry name" value="SBP_bac_1"/>
    <property type="match status" value="1"/>
</dbReference>
<sequence>MTFSRRSLLAGALGAGVLAATSGCSVASGLTTAGEPASTLQFWDLFGGGDGVRMQSMLDTYRNANPDITLKGTTFNWGNPYYTKLSLATVGNKPPDVAVAHLTRAKSMVEGGLLQELEPDVLARAGLTADKFNERAWNAGLVDGKAYAIPLDTHPFVMFYNTEICQKAGLLDADGVIKPLKGEAAFMDAMQKAKAASGGFAGAIALGSEVVTAWRAYQSLYAQLGGQMLADNGTKVVIDDAKALKTLTFLRNLTKSGLFPEKTDYQGSIADFSAGRTAFLFQGEWEITTFQTAKTPFSMAPFPHVFDEGPYAVQADSHTLVVPKSPKLTPDRLDRALQFIRSLLDQSKAWAEGGHVPSWLPFRDGPEFAALQPQAQYASAADSAAYDPEGWYSGSGSNFEIVTGSAVGATLAGLTEPQQALDDMRTNLENLAATASPI</sequence>
<dbReference type="OrthoDB" id="7937990at2"/>
<proteinExistence type="predicted"/>
<feature type="chain" id="PRO_5001458922" evidence="1">
    <location>
        <begin position="28"/>
        <end position="438"/>
    </location>
</feature>
<dbReference type="Proteomes" id="UP000021053">
    <property type="component" value="Unassembled WGS sequence"/>
</dbReference>
<comment type="caution">
    <text evidence="2">The sequence shown here is derived from an EMBL/GenBank/DDBJ whole genome shotgun (WGS) entry which is preliminary data.</text>
</comment>
<evidence type="ECO:0000256" key="1">
    <source>
        <dbReference type="SAM" id="SignalP"/>
    </source>
</evidence>
<accession>A0A010Z1W3</accession>
<dbReference type="PANTHER" id="PTHR43649">
    <property type="entry name" value="ARABINOSE-BINDING PROTEIN-RELATED"/>
    <property type="match status" value="1"/>
</dbReference>
<feature type="signal peptide" evidence="1">
    <location>
        <begin position="1"/>
        <end position="27"/>
    </location>
</feature>
<dbReference type="PANTHER" id="PTHR43649:SF14">
    <property type="entry name" value="BLR3389 PROTEIN"/>
    <property type="match status" value="1"/>
</dbReference>
<evidence type="ECO:0000313" key="2">
    <source>
        <dbReference type="EMBL" id="EXG81418.1"/>
    </source>
</evidence>